<gene>
    <name evidence="1" type="ORF">SAMN06297387_102313</name>
</gene>
<evidence type="ECO:0000313" key="1">
    <source>
        <dbReference type="EMBL" id="SOD60879.1"/>
    </source>
</evidence>
<proteinExistence type="predicted"/>
<organism evidence="1 2">
    <name type="scientific">Streptomyces zhaozhouensis</name>
    <dbReference type="NCBI Taxonomy" id="1300267"/>
    <lineage>
        <taxon>Bacteria</taxon>
        <taxon>Bacillati</taxon>
        <taxon>Actinomycetota</taxon>
        <taxon>Actinomycetes</taxon>
        <taxon>Kitasatosporales</taxon>
        <taxon>Streptomycetaceae</taxon>
        <taxon>Streptomyces</taxon>
    </lineage>
</organism>
<sequence>MAVRQLCAPGDLDLRRPLPGRPAAAQRVTAVAATSGLSRVAVATSAPWFPGLAELMVLAPDEGGPPLRLPMARRPRGAVVRDLLFSRGGRALTVSLGGSEEQQLGQLAHFTLEPTPVERWRRALSRPVYAAFGECGGLRLAVSGDGEVVAGCDQASRSVLAWSATDGSRLVDGAAEPPPVGGSEAVAVDTDGSRLAFRLCRPYERAPDGGVAVLTQDGGALRVLATGLDWCAGLVFAPDGTRLMVVGTADGTAEAVLLDPALPPGAEVVERRRLAALPAEAAHQTLRPVWGAAGPRAALRVDRTVTVWDLAGGGPLRSVSDLGRSTAWALTPDGRALVVASPAEIRGHDLG</sequence>
<evidence type="ECO:0008006" key="3">
    <source>
        <dbReference type="Google" id="ProtNLM"/>
    </source>
</evidence>
<dbReference type="Gene3D" id="2.120.10.30">
    <property type="entry name" value="TolB, C-terminal domain"/>
    <property type="match status" value="1"/>
</dbReference>
<dbReference type="Proteomes" id="UP000219072">
    <property type="component" value="Unassembled WGS sequence"/>
</dbReference>
<keyword evidence="2" id="KW-1185">Reference proteome</keyword>
<accession>A0A286DQF6</accession>
<dbReference type="RefSeq" id="WP_141514549.1">
    <property type="nucleotide sequence ID" value="NZ_OCNE01000002.1"/>
</dbReference>
<reference evidence="1 2" key="1">
    <citation type="submission" date="2017-09" db="EMBL/GenBank/DDBJ databases">
        <authorList>
            <person name="Ehlers B."/>
            <person name="Leendertz F.H."/>
        </authorList>
    </citation>
    <scope>NUCLEOTIDE SEQUENCE [LARGE SCALE GENOMIC DNA]</scope>
    <source>
        <strain evidence="1 2">CGMCC 4.7095</strain>
    </source>
</reference>
<dbReference type="EMBL" id="OCNE01000002">
    <property type="protein sequence ID" value="SOD60879.1"/>
    <property type="molecule type" value="Genomic_DNA"/>
</dbReference>
<dbReference type="InterPro" id="IPR011044">
    <property type="entry name" value="Quino_amine_DH_bsu"/>
</dbReference>
<name>A0A286DQF6_9ACTN</name>
<dbReference type="AlphaFoldDB" id="A0A286DQF6"/>
<dbReference type="InterPro" id="IPR011042">
    <property type="entry name" value="6-blade_b-propeller_TolB-like"/>
</dbReference>
<protein>
    <recommendedName>
        <fullName evidence="3">WD40 repeat</fullName>
    </recommendedName>
</protein>
<evidence type="ECO:0000313" key="2">
    <source>
        <dbReference type="Proteomes" id="UP000219072"/>
    </source>
</evidence>
<dbReference type="SUPFAM" id="SSF50969">
    <property type="entry name" value="YVTN repeat-like/Quinoprotein amine dehydrogenase"/>
    <property type="match status" value="1"/>
</dbReference>
<dbReference type="OrthoDB" id="4001165at2"/>